<name>A0A0A9E7Z9_ARUDO</name>
<reference evidence="1" key="1">
    <citation type="submission" date="2014-09" db="EMBL/GenBank/DDBJ databases">
        <authorList>
            <person name="Magalhaes I.L.F."/>
            <person name="Oliveira U."/>
            <person name="Santos F.R."/>
            <person name="Vidigal T.H.D.A."/>
            <person name="Brescovit A.D."/>
            <person name="Santos A.J."/>
        </authorList>
    </citation>
    <scope>NUCLEOTIDE SEQUENCE</scope>
    <source>
        <tissue evidence="1">Shoot tissue taken approximately 20 cm above the soil surface</tissue>
    </source>
</reference>
<reference evidence="1" key="2">
    <citation type="journal article" date="2015" name="Data Brief">
        <title>Shoot transcriptome of the giant reed, Arundo donax.</title>
        <authorList>
            <person name="Barrero R.A."/>
            <person name="Guerrero F.D."/>
            <person name="Moolhuijzen P."/>
            <person name="Goolsby J.A."/>
            <person name="Tidwell J."/>
            <person name="Bellgard S.E."/>
            <person name="Bellgard M.I."/>
        </authorList>
    </citation>
    <scope>NUCLEOTIDE SEQUENCE</scope>
    <source>
        <tissue evidence="1">Shoot tissue taken approximately 20 cm above the soil surface</tissue>
    </source>
</reference>
<dbReference type="EMBL" id="GBRH01203870">
    <property type="protein sequence ID" value="JAD94025.1"/>
    <property type="molecule type" value="Transcribed_RNA"/>
</dbReference>
<organism evidence="1">
    <name type="scientific">Arundo donax</name>
    <name type="common">Giant reed</name>
    <name type="synonym">Donax arundinaceus</name>
    <dbReference type="NCBI Taxonomy" id="35708"/>
    <lineage>
        <taxon>Eukaryota</taxon>
        <taxon>Viridiplantae</taxon>
        <taxon>Streptophyta</taxon>
        <taxon>Embryophyta</taxon>
        <taxon>Tracheophyta</taxon>
        <taxon>Spermatophyta</taxon>
        <taxon>Magnoliopsida</taxon>
        <taxon>Liliopsida</taxon>
        <taxon>Poales</taxon>
        <taxon>Poaceae</taxon>
        <taxon>PACMAD clade</taxon>
        <taxon>Arundinoideae</taxon>
        <taxon>Arundineae</taxon>
        <taxon>Arundo</taxon>
    </lineage>
</organism>
<sequence length="69" mass="7792">MDLFYLQIYRSASMPHKRLHQGIPAPSGIRRNTPYHRRPLPLHNASEICSQALSMAPTCVSSPCSYHLS</sequence>
<accession>A0A0A9E7Z9</accession>
<proteinExistence type="predicted"/>
<protein>
    <submittedName>
        <fullName evidence="1">Uncharacterized protein</fullName>
    </submittedName>
</protein>
<evidence type="ECO:0000313" key="1">
    <source>
        <dbReference type="EMBL" id="JAD94025.1"/>
    </source>
</evidence>
<dbReference type="AlphaFoldDB" id="A0A0A9E7Z9"/>